<dbReference type="InterPro" id="IPR000182">
    <property type="entry name" value="GNAT_dom"/>
</dbReference>
<evidence type="ECO:0000259" key="3">
    <source>
        <dbReference type="PROSITE" id="PS51186"/>
    </source>
</evidence>
<organism evidence="4 5">
    <name type="scientific">Sphingobium boeckii</name>
    <dbReference type="NCBI Taxonomy" id="1082345"/>
    <lineage>
        <taxon>Bacteria</taxon>
        <taxon>Pseudomonadati</taxon>
        <taxon>Pseudomonadota</taxon>
        <taxon>Alphaproteobacteria</taxon>
        <taxon>Sphingomonadales</taxon>
        <taxon>Sphingomonadaceae</taxon>
        <taxon>Sphingobium</taxon>
    </lineage>
</organism>
<dbReference type="InterPro" id="IPR050832">
    <property type="entry name" value="Bact_Acetyltransf"/>
</dbReference>
<dbReference type="RefSeq" id="WP_184019177.1">
    <property type="nucleotide sequence ID" value="NZ_JACIJC010000004.1"/>
</dbReference>
<keyword evidence="5" id="KW-1185">Reference proteome</keyword>
<reference evidence="4 5" key="1">
    <citation type="submission" date="2020-08" db="EMBL/GenBank/DDBJ databases">
        <title>Genomic Encyclopedia of Type Strains, Phase IV (KMG-IV): sequencing the most valuable type-strain genomes for metagenomic binning, comparative biology and taxonomic classification.</title>
        <authorList>
            <person name="Goeker M."/>
        </authorList>
    </citation>
    <scope>NUCLEOTIDE SEQUENCE [LARGE SCALE GENOMIC DNA]</scope>
    <source>
        <strain evidence="4 5">DSM 25079</strain>
    </source>
</reference>
<dbReference type="CDD" id="cd04301">
    <property type="entry name" value="NAT_SF"/>
    <property type="match status" value="1"/>
</dbReference>
<evidence type="ECO:0000313" key="4">
    <source>
        <dbReference type="EMBL" id="MBB5686598.1"/>
    </source>
</evidence>
<dbReference type="PANTHER" id="PTHR43877:SF5">
    <property type="entry name" value="BLL8307 PROTEIN"/>
    <property type="match status" value="1"/>
</dbReference>
<dbReference type="Proteomes" id="UP000549617">
    <property type="component" value="Unassembled WGS sequence"/>
</dbReference>
<proteinExistence type="predicted"/>
<name>A0A7W9EET5_9SPHN</name>
<comment type="caution">
    <text evidence="4">The sequence shown here is derived from an EMBL/GenBank/DDBJ whole genome shotgun (WGS) entry which is preliminary data.</text>
</comment>
<dbReference type="SUPFAM" id="SSF55729">
    <property type="entry name" value="Acyl-CoA N-acyltransferases (Nat)"/>
    <property type="match status" value="1"/>
</dbReference>
<accession>A0A7W9EET5</accession>
<dbReference type="EC" id="2.3.1.-" evidence="4"/>
<dbReference type="PANTHER" id="PTHR43877">
    <property type="entry name" value="AMINOALKYLPHOSPHONATE N-ACETYLTRANSFERASE-RELATED-RELATED"/>
    <property type="match status" value="1"/>
</dbReference>
<dbReference type="InterPro" id="IPR016181">
    <property type="entry name" value="Acyl_CoA_acyltransferase"/>
</dbReference>
<evidence type="ECO:0000256" key="2">
    <source>
        <dbReference type="ARBA" id="ARBA00023315"/>
    </source>
</evidence>
<sequence>MEILPGDFAQPQIIALLHAHMATMQAQSPPESVHALSLEALQTPDITFWAGWDGPTLLAVAALKAISVDHGEIKSMHTAQAMRGRGIAQIMLDHIVQQAVARGYGRLSLETGSMDAFRPARDLYLRNGFAICPPFDGYAEDSNSICMTRTLTPR</sequence>
<protein>
    <submittedName>
        <fullName evidence="4">Putative acetyltransferase</fullName>
        <ecNumber evidence="4">2.3.1.-</ecNumber>
    </submittedName>
</protein>
<evidence type="ECO:0000313" key="5">
    <source>
        <dbReference type="Proteomes" id="UP000549617"/>
    </source>
</evidence>
<dbReference type="EMBL" id="JACIJC010000004">
    <property type="protein sequence ID" value="MBB5686598.1"/>
    <property type="molecule type" value="Genomic_DNA"/>
</dbReference>
<keyword evidence="2 4" id="KW-0012">Acyltransferase</keyword>
<evidence type="ECO:0000256" key="1">
    <source>
        <dbReference type="ARBA" id="ARBA00022679"/>
    </source>
</evidence>
<dbReference type="PROSITE" id="PS51186">
    <property type="entry name" value="GNAT"/>
    <property type="match status" value="1"/>
</dbReference>
<dbReference type="AlphaFoldDB" id="A0A7W9EET5"/>
<keyword evidence="1 4" id="KW-0808">Transferase</keyword>
<gene>
    <name evidence="4" type="ORF">FHS49_002622</name>
</gene>
<feature type="domain" description="N-acetyltransferase" evidence="3">
    <location>
        <begin position="1"/>
        <end position="152"/>
    </location>
</feature>
<dbReference type="Gene3D" id="3.40.630.30">
    <property type="match status" value="1"/>
</dbReference>
<dbReference type="GO" id="GO:0016747">
    <property type="term" value="F:acyltransferase activity, transferring groups other than amino-acyl groups"/>
    <property type="evidence" value="ECO:0007669"/>
    <property type="project" value="InterPro"/>
</dbReference>
<dbReference type="Pfam" id="PF00583">
    <property type="entry name" value="Acetyltransf_1"/>
    <property type="match status" value="1"/>
</dbReference>